<feature type="transmembrane region" description="Helical" evidence="1">
    <location>
        <begin position="45"/>
        <end position="64"/>
    </location>
</feature>
<dbReference type="InterPro" id="IPR014617">
    <property type="entry name" value="YphA_Bacsu"/>
</dbReference>
<organism evidence="2 3">
    <name type="scientific">Virgibacillus xinjiangensis</name>
    <dbReference type="NCBI Taxonomy" id="393090"/>
    <lineage>
        <taxon>Bacteria</taxon>
        <taxon>Bacillati</taxon>
        <taxon>Bacillota</taxon>
        <taxon>Bacilli</taxon>
        <taxon>Bacillales</taxon>
        <taxon>Bacillaceae</taxon>
        <taxon>Virgibacillus</taxon>
    </lineage>
</organism>
<accession>A0ABV7CR91</accession>
<feature type="transmembrane region" description="Helical" evidence="1">
    <location>
        <begin position="70"/>
        <end position="92"/>
    </location>
</feature>
<keyword evidence="1" id="KW-0812">Transmembrane</keyword>
<dbReference type="EMBL" id="JBHRSA010000004">
    <property type="protein sequence ID" value="MFC3038941.1"/>
    <property type="molecule type" value="Genomic_DNA"/>
</dbReference>
<feature type="transmembrane region" description="Helical" evidence="1">
    <location>
        <begin position="99"/>
        <end position="118"/>
    </location>
</feature>
<evidence type="ECO:0000313" key="2">
    <source>
        <dbReference type="EMBL" id="MFC3038941.1"/>
    </source>
</evidence>
<comment type="caution">
    <text evidence="2">The sequence shown here is derived from an EMBL/GenBank/DDBJ whole genome shotgun (WGS) entry which is preliminary data.</text>
</comment>
<evidence type="ECO:0000313" key="3">
    <source>
        <dbReference type="Proteomes" id="UP001595279"/>
    </source>
</evidence>
<gene>
    <name evidence="2" type="ORF">ACFOGI_01575</name>
</gene>
<protein>
    <submittedName>
        <fullName evidence="2">Uncharacterized protein</fullName>
    </submittedName>
</protein>
<feature type="transmembrane region" description="Helical" evidence="1">
    <location>
        <begin position="130"/>
        <end position="148"/>
    </location>
</feature>
<sequence length="169" mass="19401">MGAWSLLCIVSAEWTVRLPYFSFSVASLLVIVGAIWLLCRSRYLFYHLFSAFTLMIGYSAVRYWEQITPVWFILPRYVIFSFFLTLLILFMVKNFYSQIGVCLLGTSFGEVLYHVTMAGYGMQMNIGEKGFLDVLLFSLMILTSIHLLKVGRAKLYASLQTKQNIEVAK</sequence>
<proteinExistence type="predicted"/>
<dbReference type="Pfam" id="PF24124">
    <property type="entry name" value="YphA"/>
    <property type="match status" value="1"/>
</dbReference>
<reference evidence="3" key="1">
    <citation type="journal article" date="2019" name="Int. J. Syst. Evol. Microbiol.">
        <title>The Global Catalogue of Microorganisms (GCM) 10K type strain sequencing project: providing services to taxonomists for standard genome sequencing and annotation.</title>
        <authorList>
            <consortium name="The Broad Institute Genomics Platform"/>
            <consortium name="The Broad Institute Genome Sequencing Center for Infectious Disease"/>
            <person name="Wu L."/>
            <person name="Ma J."/>
        </authorList>
    </citation>
    <scope>NUCLEOTIDE SEQUENCE [LARGE SCALE GENOMIC DNA]</scope>
    <source>
        <strain evidence="3">KCTC 13128</strain>
    </source>
</reference>
<keyword evidence="1" id="KW-0472">Membrane</keyword>
<name>A0ABV7CR91_9BACI</name>
<keyword evidence="1" id="KW-1133">Transmembrane helix</keyword>
<feature type="transmembrane region" description="Helical" evidence="1">
    <location>
        <begin position="20"/>
        <end position="38"/>
    </location>
</feature>
<dbReference type="RefSeq" id="WP_390267383.1">
    <property type="nucleotide sequence ID" value="NZ_JBHRSA010000004.1"/>
</dbReference>
<keyword evidence="3" id="KW-1185">Reference proteome</keyword>
<dbReference type="Proteomes" id="UP001595279">
    <property type="component" value="Unassembled WGS sequence"/>
</dbReference>
<evidence type="ECO:0000256" key="1">
    <source>
        <dbReference type="SAM" id="Phobius"/>
    </source>
</evidence>